<dbReference type="SUPFAM" id="SSF53955">
    <property type="entry name" value="Lysozyme-like"/>
    <property type="match status" value="1"/>
</dbReference>
<dbReference type="EMBL" id="LR797097">
    <property type="protein sequence ID" value="CAB4186681.1"/>
    <property type="molecule type" value="Genomic_DNA"/>
</dbReference>
<dbReference type="InterPro" id="IPR023346">
    <property type="entry name" value="Lysozyme-like_dom_sf"/>
</dbReference>
<reference evidence="2" key="1">
    <citation type="submission" date="2020-05" db="EMBL/GenBank/DDBJ databases">
        <authorList>
            <person name="Chiriac C."/>
            <person name="Salcher M."/>
            <person name="Ghai R."/>
            <person name="Kavagutti S V."/>
        </authorList>
    </citation>
    <scope>NUCLEOTIDE SEQUENCE</scope>
</reference>
<name>A0A6J5QZ70_9CAUD</name>
<sequence>MKRLLALLLGCASVEAKSIVTEDLLDLVAIIESNYNYDAVGDKGKAIGAWQMHEASWRESCQYLDRNNYACVFSWEEVSDNHKKFAKDPNISRLISRTYLQILEKQMLNAKIKVTPIGLYMAYNMGFRGAYNKNFSHTYIWLDSKRRSILARANQILSR</sequence>
<proteinExistence type="predicted"/>
<gene>
    <name evidence="2" type="ORF">UFOVP1151_48</name>
</gene>
<organism evidence="2">
    <name type="scientific">uncultured Caudovirales phage</name>
    <dbReference type="NCBI Taxonomy" id="2100421"/>
    <lineage>
        <taxon>Viruses</taxon>
        <taxon>Duplodnaviria</taxon>
        <taxon>Heunggongvirae</taxon>
        <taxon>Uroviricota</taxon>
        <taxon>Caudoviricetes</taxon>
        <taxon>Peduoviridae</taxon>
        <taxon>Maltschvirus</taxon>
        <taxon>Maltschvirus maltsch</taxon>
    </lineage>
</organism>
<feature type="domain" description="Transglycosylase SLT" evidence="1">
    <location>
        <begin position="16"/>
        <end position="128"/>
    </location>
</feature>
<protein>
    <submittedName>
        <fullName evidence="2">Transglycosylase SLT domain 1</fullName>
    </submittedName>
</protein>
<dbReference type="InterPro" id="IPR008258">
    <property type="entry name" value="Transglycosylase_SLT_dom_1"/>
</dbReference>
<dbReference type="Pfam" id="PF01464">
    <property type="entry name" value="SLT"/>
    <property type="match status" value="1"/>
</dbReference>
<accession>A0A6J5QZ70</accession>
<evidence type="ECO:0000259" key="1">
    <source>
        <dbReference type="Pfam" id="PF01464"/>
    </source>
</evidence>
<dbReference type="Gene3D" id="1.10.530.10">
    <property type="match status" value="1"/>
</dbReference>
<evidence type="ECO:0000313" key="2">
    <source>
        <dbReference type="EMBL" id="CAB4186681.1"/>
    </source>
</evidence>